<name>A0A4V3HG04_9BACT</name>
<dbReference type="GO" id="GO:0022857">
    <property type="term" value="F:transmembrane transporter activity"/>
    <property type="evidence" value="ECO:0007669"/>
    <property type="project" value="TreeGrafter"/>
</dbReference>
<dbReference type="RefSeq" id="WP_133957896.1">
    <property type="nucleotide sequence ID" value="NZ_SORI01000012.1"/>
</dbReference>
<keyword evidence="3" id="KW-0997">Cell inner membrane</keyword>
<protein>
    <submittedName>
        <fullName evidence="9">Tripartite ATP-independent transporter DctM subunit</fullName>
    </submittedName>
</protein>
<dbReference type="GO" id="GO:0005886">
    <property type="term" value="C:plasma membrane"/>
    <property type="evidence" value="ECO:0007669"/>
    <property type="project" value="UniProtKB-SubCell"/>
</dbReference>
<feature type="transmembrane region" description="Helical" evidence="7">
    <location>
        <begin position="31"/>
        <end position="49"/>
    </location>
</feature>
<feature type="transmembrane region" description="Helical" evidence="7">
    <location>
        <begin position="99"/>
        <end position="128"/>
    </location>
</feature>
<dbReference type="Pfam" id="PF06808">
    <property type="entry name" value="DctM"/>
    <property type="match status" value="1"/>
</dbReference>
<evidence type="ECO:0000313" key="9">
    <source>
        <dbReference type="EMBL" id="TDY59501.1"/>
    </source>
</evidence>
<gene>
    <name evidence="9" type="ORF">C8D99_1128</name>
</gene>
<dbReference type="NCBIfam" id="TIGR00786">
    <property type="entry name" value="dctM"/>
    <property type="match status" value="1"/>
</dbReference>
<dbReference type="AlphaFoldDB" id="A0A4V3HG04"/>
<sequence>MSIELISILLFGSMLLLLVSGLPVAFVLGGLAVVFTGVFWGPESLFIILARTFSMMSSTTLVAAPLFVLMAVVLERSGVAEDLYEMMYRWSGGVKGGLAVGTVLVCTLIAAMSGIASTGVVMMGVMALPEMLKRGYDKRIATGCILAGGVLGPLIPPSIALVLYGTMAQVSIGGLFAGGMAAGLVCSLLIVGYILIRCYINPKMGPAIPVEERADWDAKIASLKGVILPLLLITAVLGSIYSGIATPTEAAAVGALGAFVCSAIHRRLTWDLIKSVAYTTIQVQGFMMWILFAAQGFAAVYMGLGASRMVVNLVREYQVGWWTMLIGIQVVWFLLGCVIDAWSILMITLPIILPLMPLYGFDPLWLGVLYAVNTQTGYLTPPFGTMLFMMKGIAPKEVTMSDIYRSIVPFVTTQLFCLVLCILFPRIVTWLPDLLFK</sequence>
<organism evidence="9 10">
    <name type="scientific">Aminivibrio pyruvatiphilus</name>
    <dbReference type="NCBI Taxonomy" id="1005740"/>
    <lineage>
        <taxon>Bacteria</taxon>
        <taxon>Thermotogati</taxon>
        <taxon>Synergistota</taxon>
        <taxon>Synergistia</taxon>
        <taxon>Synergistales</taxon>
        <taxon>Aminobacteriaceae</taxon>
        <taxon>Aminivibrio</taxon>
    </lineage>
</organism>
<evidence type="ECO:0000256" key="2">
    <source>
        <dbReference type="ARBA" id="ARBA00022475"/>
    </source>
</evidence>
<feature type="transmembrane region" description="Helical" evidence="7">
    <location>
        <begin position="61"/>
        <end position="79"/>
    </location>
</feature>
<feature type="transmembrane region" description="Helical" evidence="7">
    <location>
        <begin position="286"/>
        <end position="307"/>
    </location>
</feature>
<reference evidence="9 10" key="1">
    <citation type="submission" date="2019-03" db="EMBL/GenBank/DDBJ databases">
        <title>Genomic Encyclopedia of Type Strains, Phase IV (KMG-IV): sequencing the most valuable type-strain genomes for metagenomic binning, comparative biology and taxonomic classification.</title>
        <authorList>
            <person name="Goeker M."/>
        </authorList>
    </citation>
    <scope>NUCLEOTIDE SEQUENCE [LARGE SCALE GENOMIC DNA]</scope>
    <source>
        <strain evidence="9 10">DSM 25964</strain>
    </source>
</reference>
<comment type="caution">
    <text evidence="9">The sequence shown here is derived from an EMBL/GenBank/DDBJ whole genome shotgun (WGS) entry which is preliminary data.</text>
</comment>
<keyword evidence="4 7" id="KW-0812">Transmembrane</keyword>
<dbReference type="PIRSF" id="PIRSF006066">
    <property type="entry name" value="HI0050"/>
    <property type="match status" value="1"/>
</dbReference>
<feature type="domain" description="TRAP C4-dicarboxylate transport system permease DctM subunit" evidence="8">
    <location>
        <begin position="11"/>
        <end position="427"/>
    </location>
</feature>
<dbReference type="EMBL" id="SORI01000012">
    <property type="protein sequence ID" value="TDY59501.1"/>
    <property type="molecule type" value="Genomic_DNA"/>
</dbReference>
<comment type="subcellular location">
    <subcellularLocation>
        <location evidence="1">Cell inner membrane</location>
        <topology evidence="1">Multi-pass membrane protein</topology>
    </subcellularLocation>
</comment>
<dbReference type="InterPro" id="IPR010656">
    <property type="entry name" value="DctM"/>
</dbReference>
<feature type="transmembrane region" description="Helical" evidence="7">
    <location>
        <begin position="140"/>
        <end position="164"/>
    </location>
</feature>
<evidence type="ECO:0000256" key="7">
    <source>
        <dbReference type="SAM" id="Phobius"/>
    </source>
</evidence>
<keyword evidence="10" id="KW-1185">Reference proteome</keyword>
<feature type="transmembrane region" description="Helical" evidence="7">
    <location>
        <begin position="406"/>
        <end position="428"/>
    </location>
</feature>
<keyword evidence="2" id="KW-1003">Cell membrane</keyword>
<dbReference type="OrthoDB" id="9785600at2"/>
<keyword evidence="6 7" id="KW-0472">Membrane</keyword>
<evidence type="ECO:0000313" key="10">
    <source>
        <dbReference type="Proteomes" id="UP000295066"/>
    </source>
</evidence>
<evidence type="ECO:0000256" key="5">
    <source>
        <dbReference type="ARBA" id="ARBA00022989"/>
    </source>
</evidence>
<evidence type="ECO:0000256" key="6">
    <source>
        <dbReference type="ARBA" id="ARBA00023136"/>
    </source>
</evidence>
<evidence type="ECO:0000256" key="4">
    <source>
        <dbReference type="ARBA" id="ARBA00022692"/>
    </source>
</evidence>
<evidence type="ECO:0000256" key="1">
    <source>
        <dbReference type="ARBA" id="ARBA00004429"/>
    </source>
</evidence>
<dbReference type="PANTHER" id="PTHR33362">
    <property type="entry name" value="SIALIC ACID TRAP TRANSPORTER PERMEASE PROTEIN SIAT-RELATED"/>
    <property type="match status" value="1"/>
</dbReference>
<dbReference type="Proteomes" id="UP000295066">
    <property type="component" value="Unassembled WGS sequence"/>
</dbReference>
<dbReference type="PANTHER" id="PTHR33362:SF7">
    <property type="entry name" value="SLL1103 PROTEIN"/>
    <property type="match status" value="1"/>
</dbReference>
<accession>A0A4V3HG04</accession>
<keyword evidence="5 7" id="KW-1133">Transmembrane helix</keyword>
<evidence type="ECO:0000256" key="3">
    <source>
        <dbReference type="ARBA" id="ARBA00022519"/>
    </source>
</evidence>
<proteinExistence type="predicted"/>
<feature type="transmembrane region" description="Helical" evidence="7">
    <location>
        <begin position="226"/>
        <end position="244"/>
    </location>
</feature>
<evidence type="ECO:0000259" key="8">
    <source>
        <dbReference type="Pfam" id="PF06808"/>
    </source>
</evidence>
<dbReference type="InterPro" id="IPR004681">
    <property type="entry name" value="TRAP_DctM"/>
</dbReference>
<feature type="transmembrane region" description="Helical" evidence="7">
    <location>
        <begin position="170"/>
        <end position="196"/>
    </location>
</feature>